<organism evidence="1">
    <name type="scientific">Xanthomonas vasicola pv. vasculorum NCPPB 890</name>
    <dbReference type="NCBI Taxonomy" id="1184265"/>
    <lineage>
        <taxon>Bacteria</taxon>
        <taxon>Pseudomonadati</taxon>
        <taxon>Pseudomonadota</taxon>
        <taxon>Gammaproteobacteria</taxon>
        <taxon>Lysobacterales</taxon>
        <taxon>Lysobacteraceae</taxon>
        <taxon>Xanthomonas</taxon>
    </lineage>
</organism>
<protein>
    <submittedName>
        <fullName evidence="1">Uncharacterized protein</fullName>
    </submittedName>
</protein>
<name>A0A837ANX5_XANVA</name>
<evidence type="ECO:0000313" key="1">
    <source>
        <dbReference type="EMBL" id="KEZ98310.1"/>
    </source>
</evidence>
<sequence length="74" mass="8280">MKALRDHRCPGLPDMPYSSYCKVCWYPVYTLWIDRDDHGGRCMHGCSSATECVEAASRARSAAALTAMRERLPG</sequence>
<gene>
    <name evidence="1" type="ORF">A11K_0128625</name>
</gene>
<dbReference type="AlphaFoldDB" id="A0A837ANX5"/>
<dbReference type="EMBL" id="AKBN01002157">
    <property type="protein sequence ID" value="KEZ98310.1"/>
    <property type="molecule type" value="Genomic_DNA"/>
</dbReference>
<proteinExistence type="predicted"/>
<accession>A0A837ANX5</accession>
<reference evidence="1" key="1">
    <citation type="submission" date="2012-05" db="EMBL/GenBank/DDBJ databases">
        <authorList>
            <person name="Studholme D.J."/>
            <person name="Wasukira A."/>
            <person name="Grant M."/>
        </authorList>
    </citation>
    <scope>NUCLEOTIDE SEQUENCE [LARGE SCALE GENOMIC DNA]</scope>
    <source>
        <strain evidence="1">NCPPB 890</strain>
    </source>
</reference>
<comment type="caution">
    <text evidence="1">The sequence shown here is derived from an EMBL/GenBank/DDBJ whole genome shotgun (WGS) entry which is preliminary data.</text>
</comment>